<proteinExistence type="predicted"/>
<comment type="caution">
    <text evidence="1">The sequence shown here is derived from an EMBL/GenBank/DDBJ whole genome shotgun (WGS) entry which is preliminary data.</text>
</comment>
<dbReference type="EMBL" id="JAZDUA010000310">
    <property type="protein sequence ID" value="KAK7794908.1"/>
    <property type="molecule type" value="Genomic_DNA"/>
</dbReference>
<accession>A0AAN9VQW8</accession>
<keyword evidence="2" id="KW-1185">Reference proteome</keyword>
<evidence type="ECO:0000313" key="2">
    <source>
        <dbReference type="Proteomes" id="UP001378592"/>
    </source>
</evidence>
<reference evidence="1 2" key="1">
    <citation type="submission" date="2024-03" db="EMBL/GenBank/DDBJ databases">
        <title>The genome assembly and annotation of the cricket Gryllus longicercus Weissman &amp; Gray.</title>
        <authorList>
            <person name="Szrajer S."/>
            <person name="Gray D."/>
            <person name="Ylla G."/>
        </authorList>
    </citation>
    <scope>NUCLEOTIDE SEQUENCE [LARGE SCALE GENOMIC DNA]</scope>
    <source>
        <strain evidence="1">DAG 2021-001</strain>
        <tissue evidence="1">Whole body minus gut</tissue>
    </source>
</reference>
<dbReference type="AlphaFoldDB" id="A0AAN9VQW8"/>
<protein>
    <submittedName>
        <fullName evidence="1">Uncharacterized protein</fullName>
    </submittedName>
</protein>
<name>A0AAN9VQW8_9ORTH</name>
<organism evidence="1 2">
    <name type="scientific">Gryllus longicercus</name>
    <dbReference type="NCBI Taxonomy" id="2509291"/>
    <lineage>
        <taxon>Eukaryota</taxon>
        <taxon>Metazoa</taxon>
        <taxon>Ecdysozoa</taxon>
        <taxon>Arthropoda</taxon>
        <taxon>Hexapoda</taxon>
        <taxon>Insecta</taxon>
        <taxon>Pterygota</taxon>
        <taxon>Neoptera</taxon>
        <taxon>Polyneoptera</taxon>
        <taxon>Orthoptera</taxon>
        <taxon>Ensifera</taxon>
        <taxon>Gryllidea</taxon>
        <taxon>Grylloidea</taxon>
        <taxon>Gryllidae</taxon>
        <taxon>Gryllinae</taxon>
        <taxon>Gryllus</taxon>
    </lineage>
</organism>
<sequence>MALVGRLALTYRTARRGSCVSFAASLCLLVAAYPYVRVVAAAAVTTPATNTSQAPKQTEENSNGLICPLSQVNRPIFTLPCKTDADCKILGEQCCKVDGKHRCLKGVPKPKPVPTHTPFLGTYTRECPANPIPETLPIKNCTHDRECWPRICCPDGHDNYCRTPLPKWEETPRLEPLKGMVAYLQCTPPPPPLFDLFPKPCRNILDCFPNICCQEQEKKVCRPAKKSMLALLAQVTQRIGSG</sequence>
<dbReference type="Proteomes" id="UP001378592">
    <property type="component" value="Unassembled WGS sequence"/>
</dbReference>
<gene>
    <name evidence="1" type="ORF">R5R35_005885</name>
</gene>
<evidence type="ECO:0000313" key="1">
    <source>
        <dbReference type="EMBL" id="KAK7794908.1"/>
    </source>
</evidence>